<sequence>MPNEKFYNDAGWIKNPDTAHDVAKIEDEGRLPLPRTKMEKILRHMPWNESKEKMGIEEAQKEADEYEKMRLEQFEIGEEIFSEIEKAAAENKDFNMLGGKPAEGVGPMRVWKIENNGAQYSIIVQIDSKEAMQGNYPLYQIDINLANSGKEIHIFTAPYGPDNSYAIQSKDLIVEKLAKQVSEYRLYRE</sequence>
<reference evidence="1 2" key="1">
    <citation type="submission" date="2017-09" db="EMBL/GenBank/DDBJ databases">
        <title>Depth-based differentiation of microbial function through sediment-hosted aquifers and enrichment of novel symbionts in the deep terrestrial subsurface.</title>
        <authorList>
            <person name="Probst A.J."/>
            <person name="Ladd B."/>
            <person name="Jarett J.K."/>
            <person name="Geller-Mcgrath D.E."/>
            <person name="Sieber C.M."/>
            <person name="Emerson J.B."/>
            <person name="Anantharaman K."/>
            <person name="Thomas B.C."/>
            <person name="Malmstrom R."/>
            <person name="Stieglmeier M."/>
            <person name="Klingl A."/>
            <person name="Woyke T."/>
            <person name="Ryan C.M."/>
            <person name="Banfield J.F."/>
        </authorList>
    </citation>
    <scope>NUCLEOTIDE SEQUENCE [LARGE SCALE GENOMIC DNA]</scope>
    <source>
        <strain evidence="1">CG22_combo_CG10-13_8_21_14_all_39_9</strain>
    </source>
</reference>
<dbReference type="EMBL" id="PCTN01000213">
    <property type="protein sequence ID" value="PIP75243.1"/>
    <property type="molecule type" value="Genomic_DNA"/>
</dbReference>
<organism evidence="1 2">
    <name type="scientific">Candidatus Kuenenbacteria bacterium CG22_combo_CG10-13_8_21_14_all_39_9</name>
    <dbReference type="NCBI Taxonomy" id="1974621"/>
    <lineage>
        <taxon>Bacteria</taxon>
        <taxon>Candidatus Kueneniibacteriota</taxon>
    </lineage>
</organism>
<evidence type="ECO:0000313" key="2">
    <source>
        <dbReference type="Proteomes" id="UP000230159"/>
    </source>
</evidence>
<evidence type="ECO:0000313" key="1">
    <source>
        <dbReference type="EMBL" id="PIP75243.1"/>
    </source>
</evidence>
<accession>A0A2H0CZB4</accession>
<gene>
    <name evidence="1" type="ORF">COW86_04880</name>
</gene>
<dbReference type="Proteomes" id="UP000230159">
    <property type="component" value="Unassembled WGS sequence"/>
</dbReference>
<name>A0A2H0CZB4_9BACT</name>
<proteinExistence type="predicted"/>
<comment type="caution">
    <text evidence="1">The sequence shown here is derived from an EMBL/GenBank/DDBJ whole genome shotgun (WGS) entry which is preliminary data.</text>
</comment>
<dbReference type="AlphaFoldDB" id="A0A2H0CZB4"/>
<protein>
    <submittedName>
        <fullName evidence="1">Uncharacterized protein</fullName>
    </submittedName>
</protein>